<keyword evidence="5" id="KW-0479">Metal-binding</keyword>
<dbReference type="RefSeq" id="WP_380023753.1">
    <property type="nucleotide sequence ID" value="NZ_JBHMDY010000006.1"/>
</dbReference>
<dbReference type="InterPro" id="IPR040442">
    <property type="entry name" value="Pyrv_kinase-like_dom_sf"/>
</dbReference>
<feature type="region of interest" description="Disordered" evidence="9">
    <location>
        <begin position="34"/>
        <end position="82"/>
    </location>
</feature>
<dbReference type="InterPro" id="IPR008279">
    <property type="entry name" value="PEP-util_enz_mobile_dom"/>
</dbReference>
<feature type="domain" description="PEP-utilising enzyme C-terminal" evidence="11">
    <location>
        <begin position="289"/>
        <end position="570"/>
    </location>
</feature>
<proteinExistence type="inferred from homology"/>
<dbReference type="SUPFAM" id="SSF47831">
    <property type="entry name" value="Enzyme I of the PEP:sugar phosphotransferase system HPr-binding (sub)domain"/>
    <property type="match status" value="1"/>
</dbReference>
<dbReference type="Pfam" id="PF05524">
    <property type="entry name" value="PEP-utilisers_N"/>
    <property type="match status" value="1"/>
</dbReference>
<dbReference type="EMBL" id="JBHMDY010000006">
    <property type="protein sequence ID" value="MFB9260558.1"/>
    <property type="molecule type" value="Genomic_DNA"/>
</dbReference>
<dbReference type="Pfam" id="PF00391">
    <property type="entry name" value="PEP-utilizers"/>
    <property type="match status" value="1"/>
</dbReference>
<evidence type="ECO:0000256" key="2">
    <source>
        <dbReference type="ARBA" id="ARBA00007837"/>
    </source>
</evidence>
<dbReference type="InterPro" id="IPR015813">
    <property type="entry name" value="Pyrv/PenolPyrv_kinase-like_dom"/>
</dbReference>
<dbReference type="Pfam" id="PF02896">
    <property type="entry name" value="PEP-utilizers_C"/>
    <property type="match status" value="1"/>
</dbReference>
<dbReference type="PRINTS" id="PR01736">
    <property type="entry name" value="PHPHTRNFRASE"/>
</dbReference>
<comment type="cofactor">
    <cofactor evidence="1">
        <name>Mg(2+)</name>
        <dbReference type="ChEBI" id="CHEBI:18420"/>
    </cofactor>
</comment>
<feature type="compositionally biased region" description="Low complexity" evidence="9">
    <location>
        <begin position="58"/>
        <end position="76"/>
    </location>
</feature>
<dbReference type="PANTHER" id="PTHR46244:SF3">
    <property type="entry name" value="PHOSPHOENOLPYRUVATE-PROTEIN PHOSPHOTRANSFERASE"/>
    <property type="match status" value="1"/>
</dbReference>
<dbReference type="InterPro" id="IPR000121">
    <property type="entry name" value="PEP_util_C"/>
</dbReference>
<dbReference type="InterPro" id="IPR036618">
    <property type="entry name" value="PtsI_HPr-bd_sf"/>
</dbReference>
<protein>
    <recommendedName>
        <fullName evidence="3">Phosphoenolpyruvate-protein phosphotransferase</fullName>
    </recommendedName>
    <alternativeName>
        <fullName evidence="8">Phosphotransferase system, enzyme I</fullName>
    </alternativeName>
</protein>
<evidence type="ECO:0000256" key="1">
    <source>
        <dbReference type="ARBA" id="ARBA00001946"/>
    </source>
</evidence>
<dbReference type="InterPro" id="IPR023151">
    <property type="entry name" value="PEP_util_CS"/>
</dbReference>
<dbReference type="PANTHER" id="PTHR46244">
    <property type="entry name" value="PHOSPHOENOLPYRUVATE-PROTEIN PHOSPHOTRANSFERASE"/>
    <property type="match status" value="1"/>
</dbReference>
<keyword evidence="7" id="KW-0460">Magnesium</keyword>
<keyword evidence="6" id="KW-0418">Kinase</keyword>
<evidence type="ECO:0000256" key="6">
    <source>
        <dbReference type="ARBA" id="ARBA00022777"/>
    </source>
</evidence>
<gene>
    <name evidence="13" type="ORF">ACFFVD_12155</name>
</gene>
<evidence type="ECO:0000256" key="4">
    <source>
        <dbReference type="ARBA" id="ARBA00022679"/>
    </source>
</evidence>
<dbReference type="InterPro" id="IPR036637">
    <property type="entry name" value="Phosphohistidine_dom_sf"/>
</dbReference>
<comment type="caution">
    <text evidence="13">The sequence shown here is derived from an EMBL/GenBank/DDBJ whole genome shotgun (WGS) entry which is preliminary data.</text>
</comment>
<dbReference type="InterPro" id="IPR018274">
    <property type="entry name" value="PEP_util_AS"/>
</dbReference>
<dbReference type="SUPFAM" id="SSF51621">
    <property type="entry name" value="Phosphoenolpyruvate/pyruvate domain"/>
    <property type="match status" value="1"/>
</dbReference>
<dbReference type="InterPro" id="IPR050499">
    <property type="entry name" value="PEP-utilizing_PTS_enzyme"/>
</dbReference>
<keyword evidence="4 13" id="KW-0808">Transferase</keyword>
<dbReference type="PROSITE" id="PS00370">
    <property type="entry name" value="PEP_ENZYMES_PHOS_SITE"/>
    <property type="match status" value="1"/>
</dbReference>
<name>A0ABV5JS44_9ACTN</name>
<evidence type="ECO:0000256" key="3">
    <source>
        <dbReference type="ARBA" id="ARBA00016544"/>
    </source>
</evidence>
<sequence length="603" mass="62059">MALDAQTGTTIHGNGRVPGLAYGVARWVHRAELIAPENGAPEDDAPGTAARKDDDDNAPAASETSTSESPSSPSAEQVERSRERFVEAAGTVSQRLDDRAAAASGAGAEILAANAILARDRGWAKAVVKGLKKGQSVEAATIDATEQFAAMFAKIGGRQAERITDLRDVCGRVIAELRGLPEPGIPDFDEPGILLADDLAPADTAGLDSSKVLGIVCEFGGPTSHTVIIARDLGIPCVVGASGLSAVEDGAHVLVNGETGTIEVEPDAQAASAAAASDRQLRDAASAWTGPAALADGHPVDLLANVKDGDGAQEAAGGPAGGIGLFRTEMAFLSRPDEPTVEEQAELYARVLGAFPEAKVVTRTLDAGSDKPLAFAGMPDEENPALGVRGIRIDLLDRGVLDRQLDAIAEAGRRVGRAQSSPWVMAPMIATVAEARDFADRCRQRGLTPGIMVEVPSVAVSVDRFLPHVDFMSIGTNDLTQYVMAADRMSTDLAALNDPWQPAVLRLIHRVAEGAAAAASAAPNGSRRVPIGVCGEAAADPHLAMVLLGLGVSSLSVAPAALPFVGAALAGVTLEKCRELAALALDCDEPGQARSAVIEAADA</sequence>
<evidence type="ECO:0000259" key="11">
    <source>
        <dbReference type="Pfam" id="PF02896"/>
    </source>
</evidence>
<dbReference type="Proteomes" id="UP001589700">
    <property type="component" value="Unassembled WGS sequence"/>
</dbReference>
<accession>A0ABV5JS44</accession>
<organism evidence="13 14">
    <name type="scientific">Dietzia aerolata</name>
    <dbReference type="NCBI Taxonomy" id="595984"/>
    <lineage>
        <taxon>Bacteria</taxon>
        <taxon>Bacillati</taxon>
        <taxon>Actinomycetota</taxon>
        <taxon>Actinomycetes</taxon>
        <taxon>Mycobacteriales</taxon>
        <taxon>Dietziaceae</taxon>
        <taxon>Dietzia</taxon>
    </lineage>
</organism>
<feature type="domain" description="PEP-utilising enzyme mobile" evidence="10">
    <location>
        <begin position="189"/>
        <end position="260"/>
    </location>
</feature>
<evidence type="ECO:0000259" key="10">
    <source>
        <dbReference type="Pfam" id="PF00391"/>
    </source>
</evidence>
<dbReference type="SUPFAM" id="SSF52009">
    <property type="entry name" value="Phosphohistidine domain"/>
    <property type="match status" value="1"/>
</dbReference>
<evidence type="ECO:0000313" key="13">
    <source>
        <dbReference type="EMBL" id="MFB9260558.1"/>
    </source>
</evidence>
<dbReference type="Gene3D" id="1.10.274.10">
    <property type="entry name" value="PtsI, HPr-binding domain"/>
    <property type="match status" value="1"/>
</dbReference>
<evidence type="ECO:0000256" key="8">
    <source>
        <dbReference type="ARBA" id="ARBA00033235"/>
    </source>
</evidence>
<dbReference type="PROSITE" id="PS00742">
    <property type="entry name" value="PEP_ENZYMES_2"/>
    <property type="match status" value="1"/>
</dbReference>
<comment type="similarity">
    <text evidence="2">Belongs to the PEP-utilizing enzyme family.</text>
</comment>
<reference evidence="13 14" key="1">
    <citation type="submission" date="2024-09" db="EMBL/GenBank/DDBJ databases">
        <authorList>
            <person name="Sun Q."/>
            <person name="Mori K."/>
        </authorList>
    </citation>
    <scope>NUCLEOTIDE SEQUENCE [LARGE SCALE GENOMIC DNA]</scope>
    <source>
        <strain evidence="13 14">CCM 7659</strain>
    </source>
</reference>
<evidence type="ECO:0000256" key="5">
    <source>
        <dbReference type="ARBA" id="ARBA00022723"/>
    </source>
</evidence>
<dbReference type="GO" id="GO:0008965">
    <property type="term" value="F:phosphoenolpyruvate-protein phosphotransferase activity"/>
    <property type="evidence" value="ECO:0007669"/>
    <property type="project" value="UniProtKB-EC"/>
</dbReference>
<evidence type="ECO:0000256" key="7">
    <source>
        <dbReference type="ARBA" id="ARBA00022842"/>
    </source>
</evidence>
<feature type="domain" description="Phosphotransferase system enzyme I N-terminal" evidence="12">
    <location>
        <begin position="66"/>
        <end position="161"/>
    </location>
</feature>
<dbReference type="InterPro" id="IPR008731">
    <property type="entry name" value="PTS_EIN"/>
</dbReference>
<dbReference type="Gene3D" id="3.50.30.10">
    <property type="entry name" value="Phosphohistidine domain"/>
    <property type="match status" value="1"/>
</dbReference>
<evidence type="ECO:0000256" key="9">
    <source>
        <dbReference type="SAM" id="MobiDB-lite"/>
    </source>
</evidence>
<evidence type="ECO:0000259" key="12">
    <source>
        <dbReference type="Pfam" id="PF05524"/>
    </source>
</evidence>
<keyword evidence="14" id="KW-1185">Reference proteome</keyword>
<dbReference type="Gene3D" id="3.20.20.60">
    <property type="entry name" value="Phosphoenolpyruvate-binding domains"/>
    <property type="match status" value="1"/>
</dbReference>
<evidence type="ECO:0000313" key="14">
    <source>
        <dbReference type="Proteomes" id="UP001589700"/>
    </source>
</evidence>